<accession>A0ABD0Z3I5</accession>
<evidence type="ECO:0000313" key="1">
    <source>
        <dbReference type="EMBL" id="KAL1189222.1"/>
    </source>
</evidence>
<comment type="caution">
    <text evidence="1">The sequence shown here is derived from an EMBL/GenBank/DDBJ whole genome shotgun (WGS) entry which is preliminary data.</text>
</comment>
<dbReference type="EMBL" id="JBANAX010000904">
    <property type="protein sequence ID" value="KAL1189222.1"/>
    <property type="molecule type" value="Genomic_DNA"/>
</dbReference>
<dbReference type="Proteomes" id="UP001558713">
    <property type="component" value="Unassembled WGS sequence"/>
</dbReference>
<sequence length="138" mass="15429">MLDHLVVGGLPHRISCGDNLVKECEEEAGISKVSADRAVAVGAVAYMDVNQYCFKRDVLFCYDLKLPEDFVPICQDGEVESFKLIPVAEVANVIQKTSFFKDNCSLVIIDFLFRHGFIRPESSGYLDLYQRLRNGGCS</sequence>
<keyword evidence="1" id="KW-0378">Hydrolase</keyword>
<dbReference type="GO" id="GO:0016787">
    <property type="term" value="F:hydrolase activity"/>
    <property type="evidence" value="ECO:0007669"/>
    <property type="project" value="UniProtKB-KW"/>
</dbReference>
<protein>
    <submittedName>
        <fullName evidence="1">Nudix hydrolase 20</fullName>
    </submittedName>
</protein>
<dbReference type="PANTHER" id="PTHR13622">
    <property type="entry name" value="THIAMIN PYROPHOSPHOKINASE"/>
    <property type="match status" value="1"/>
</dbReference>
<dbReference type="PANTHER" id="PTHR13622:SF8">
    <property type="entry name" value="THIAMIN PYROPHOSPHOKINASE 1"/>
    <property type="match status" value="1"/>
</dbReference>
<dbReference type="CDD" id="cd03676">
    <property type="entry name" value="NUDIX_Tnr3_like"/>
    <property type="match status" value="1"/>
</dbReference>
<keyword evidence="2" id="KW-1185">Reference proteome</keyword>
<proteinExistence type="predicted"/>
<gene>
    <name evidence="1" type="ORF">V5N11_032635</name>
</gene>
<name>A0ABD0Z3I5_CARAN</name>
<dbReference type="AlphaFoldDB" id="A0ABD0Z3I5"/>
<dbReference type="SUPFAM" id="SSF55811">
    <property type="entry name" value="Nudix"/>
    <property type="match status" value="1"/>
</dbReference>
<reference evidence="1 2" key="1">
    <citation type="submission" date="2024-04" db="EMBL/GenBank/DDBJ databases">
        <title>Genome assembly C_amara_ONT_v2.</title>
        <authorList>
            <person name="Yant L."/>
            <person name="Moore C."/>
            <person name="Slenker M."/>
        </authorList>
    </citation>
    <scope>NUCLEOTIDE SEQUENCE [LARGE SCALE GENOMIC DNA]</scope>
    <source>
        <tissue evidence="1">Leaf</tissue>
    </source>
</reference>
<organism evidence="1 2">
    <name type="scientific">Cardamine amara subsp. amara</name>
    <dbReference type="NCBI Taxonomy" id="228776"/>
    <lineage>
        <taxon>Eukaryota</taxon>
        <taxon>Viridiplantae</taxon>
        <taxon>Streptophyta</taxon>
        <taxon>Embryophyta</taxon>
        <taxon>Tracheophyta</taxon>
        <taxon>Spermatophyta</taxon>
        <taxon>Magnoliopsida</taxon>
        <taxon>eudicotyledons</taxon>
        <taxon>Gunneridae</taxon>
        <taxon>Pentapetalae</taxon>
        <taxon>rosids</taxon>
        <taxon>malvids</taxon>
        <taxon>Brassicales</taxon>
        <taxon>Brassicaceae</taxon>
        <taxon>Cardamineae</taxon>
        <taxon>Cardamine</taxon>
    </lineage>
</organism>
<dbReference type="InterPro" id="IPR015797">
    <property type="entry name" value="NUDIX_hydrolase-like_dom_sf"/>
</dbReference>
<dbReference type="Gene3D" id="3.90.79.10">
    <property type="entry name" value="Nucleoside Triphosphate Pyrophosphohydrolase"/>
    <property type="match status" value="1"/>
</dbReference>
<evidence type="ECO:0000313" key="2">
    <source>
        <dbReference type="Proteomes" id="UP001558713"/>
    </source>
</evidence>